<dbReference type="EMBL" id="MCOG01000115">
    <property type="protein sequence ID" value="ORY43898.1"/>
    <property type="molecule type" value="Genomic_DNA"/>
</dbReference>
<sequence>MNFFLNSIVFIIAAFIGYIMNELGFFYKINVIRDKVPKMTVAGIRFKGPYQNTGKPFNELEKKITEANIDVIYIGLYFDQVQNVPADKLRSFVGAIIKNPDIETLNKLKEMELEIIEIEENDESVQAYYPCTTMKILEPFSMMFAPMRVYPTMTKYFEQHPEVFKSSYDDYNGKNIPCLEIYDRVAGNTRYILQNKNTKEVLPDFK</sequence>
<keyword evidence="3" id="KW-1185">Reference proteome</keyword>
<keyword evidence="1" id="KW-0472">Membrane</keyword>
<dbReference type="PANTHER" id="PTHR15949:SF3">
    <property type="entry name" value="TESTIS-EXPRESSED PROTEIN 264"/>
    <property type="match status" value="1"/>
</dbReference>
<proteinExistence type="predicted"/>
<comment type="caution">
    <text evidence="2">The sequence shown here is derived from an EMBL/GenBank/DDBJ whole genome shotgun (WGS) entry which is preliminary data.</text>
</comment>
<gene>
    <name evidence="2" type="ORF">LY90DRAFT_22700</name>
</gene>
<accession>A0A1Y2CA32</accession>
<dbReference type="Gene3D" id="3.20.80.10">
    <property type="entry name" value="Regulatory factor, effector binding domain"/>
    <property type="match status" value="1"/>
</dbReference>
<reference evidence="2 3" key="1">
    <citation type="submission" date="2016-08" db="EMBL/GenBank/DDBJ databases">
        <title>A Parts List for Fungal Cellulosomes Revealed by Comparative Genomics.</title>
        <authorList>
            <consortium name="DOE Joint Genome Institute"/>
            <person name="Haitjema C.H."/>
            <person name="Gilmore S.P."/>
            <person name="Henske J.K."/>
            <person name="Solomon K.V."/>
            <person name="De Groot R."/>
            <person name="Kuo A."/>
            <person name="Mondo S.J."/>
            <person name="Salamov A.A."/>
            <person name="Labutti K."/>
            <person name="Zhao Z."/>
            <person name="Chiniquy J."/>
            <person name="Barry K."/>
            <person name="Brewer H.M."/>
            <person name="Purvine S.O."/>
            <person name="Wright A.T."/>
            <person name="Boxma B."/>
            <person name="Van Alen T."/>
            <person name="Hackstein J.H."/>
            <person name="Baker S.E."/>
            <person name="Grigoriev I.V."/>
            <person name="O'Malley M.A."/>
        </authorList>
    </citation>
    <scope>NUCLEOTIDE SEQUENCE [LARGE SCALE GENOMIC DNA]</scope>
    <source>
        <strain evidence="2 3">G1</strain>
    </source>
</reference>
<feature type="transmembrane region" description="Helical" evidence="1">
    <location>
        <begin position="6"/>
        <end position="29"/>
    </location>
</feature>
<organism evidence="2 3">
    <name type="scientific">Neocallimastix californiae</name>
    <dbReference type="NCBI Taxonomy" id="1754190"/>
    <lineage>
        <taxon>Eukaryota</taxon>
        <taxon>Fungi</taxon>
        <taxon>Fungi incertae sedis</taxon>
        <taxon>Chytridiomycota</taxon>
        <taxon>Chytridiomycota incertae sedis</taxon>
        <taxon>Neocallimastigomycetes</taxon>
        <taxon>Neocallimastigales</taxon>
        <taxon>Neocallimastigaceae</taxon>
        <taxon>Neocallimastix</taxon>
    </lineage>
</organism>
<dbReference type="Proteomes" id="UP000193920">
    <property type="component" value="Unassembled WGS sequence"/>
</dbReference>
<evidence type="ECO:0000313" key="3">
    <source>
        <dbReference type="Proteomes" id="UP000193920"/>
    </source>
</evidence>
<dbReference type="PANTHER" id="PTHR15949">
    <property type="entry name" value="TESTIS-EXPRESSED PROTEIN 264"/>
    <property type="match status" value="1"/>
</dbReference>
<dbReference type="SUPFAM" id="SSF55136">
    <property type="entry name" value="Probable bacterial effector-binding domain"/>
    <property type="match status" value="1"/>
</dbReference>
<evidence type="ECO:0000256" key="1">
    <source>
        <dbReference type="SAM" id="Phobius"/>
    </source>
</evidence>
<keyword evidence="1" id="KW-1133">Transmembrane helix</keyword>
<keyword evidence="1" id="KW-0812">Transmembrane</keyword>
<evidence type="ECO:0008006" key="4">
    <source>
        <dbReference type="Google" id="ProtNLM"/>
    </source>
</evidence>
<name>A0A1Y2CA32_9FUNG</name>
<dbReference type="OrthoDB" id="2140079at2759"/>
<dbReference type="InterPro" id="IPR011256">
    <property type="entry name" value="Reg_factor_effector_dom_sf"/>
</dbReference>
<dbReference type="AlphaFoldDB" id="A0A1Y2CA32"/>
<protein>
    <recommendedName>
        <fullName evidence="4">GyrI-like small molecule binding domain-containing protein</fullName>
    </recommendedName>
</protein>
<evidence type="ECO:0000313" key="2">
    <source>
        <dbReference type="EMBL" id="ORY43898.1"/>
    </source>
</evidence>